<dbReference type="InterPro" id="IPR024775">
    <property type="entry name" value="DinB-like"/>
</dbReference>
<dbReference type="KEGG" id="cchl:FPL14_01310"/>
<dbReference type="Pfam" id="PF12867">
    <property type="entry name" value="DinB_2"/>
    <property type="match status" value="1"/>
</dbReference>
<reference evidence="2 3" key="1">
    <citation type="submission" date="2019-07" db="EMBL/GenBank/DDBJ databases">
        <authorList>
            <person name="Kim J.K."/>
            <person name="Cheong H.-M."/>
            <person name="Choi Y."/>
            <person name="Hwang K.J."/>
            <person name="Lee S."/>
            <person name="Choi C."/>
        </authorList>
    </citation>
    <scope>NUCLEOTIDE SEQUENCE [LARGE SCALE GENOMIC DNA]</scope>
    <source>
        <strain evidence="2 3">KS 22</strain>
    </source>
</reference>
<keyword evidence="3" id="KW-1185">Reference proteome</keyword>
<proteinExistence type="predicted"/>
<dbReference type="RefSeq" id="WP_182301324.1">
    <property type="nucleotide sequence ID" value="NZ_CP041969.1"/>
</dbReference>
<evidence type="ECO:0000313" key="2">
    <source>
        <dbReference type="EMBL" id="QMV39992.1"/>
    </source>
</evidence>
<feature type="domain" description="DinB-like" evidence="1">
    <location>
        <begin position="33"/>
        <end position="164"/>
    </location>
</feature>
<dbReference type="Proteomes" id="UP000515679">
    <property type="component" value="Chromosome"/>
</dbReference>
<accession>A0A7G5BSQ8</accession>
<dbReference type="AlphaFoldDB" id="A0A7G5BSQ8"/>
<dbReference type="InterPro" id="IPR034660">
    <property type="entry name" value="DinB/YfiT-like"/>
</dbReference>
<gene>
    <name evidence="2" type="ORF">FPL14_01310</name>
</gene>
<dbReference type="SUPFAM" id="SSF109854">
    <property type="entry name" value="DinB/YfiT-like putative metalloenzymes"/>
    <property type="match status" value="1"/>
</dbReference>
<organism evidence="2 3">
    <name type="scientific">Cohnella cholangitidis</name>
    <dbReference type="NCBI Taxonomy" id="2598458"/>
    <lineage>
        <taxon>Bacteria</taxon>
        <taxon>Bacillati</taxon>
        <taxon>Bacillota</taxon>
        <taxon>Bacilli</taxon>
        <taxon>Bacillales</taxon>
        <taxon>Paenibacillaceae</taxon>
        <taxon>Cohnella</taxon>
    </lineage>
</organism>
<dbReference type="EMBL" id="CP041969">
    <property type="protein sequence ID" value="QMV39992.1"/>
    <property type="molecule type" value="Genomic_DNA"/>
</dbReference>
<name>A0A7G5BSQ8_9BACL</name>
<protein>
    <submittedName>
        <fullName evidence="2">DinB family protein</fullName>
    </submittedName>
</protein>
<evidence type="ECO:0000259" key="1">
    <source>
        <dbReference type="Pfam" id="PF12867"/>
    </source>
</evidence>
<evidence type="ECO:0000313" key="3">
    <source>
        <dbReference type="Proteomes" id="UP000515679"/>
    </source>
</evidence>
<dbReference type="Gene3D" id="1.20.120.450">
    <property type="entry name" value="dinb family like domain"/>
    <property type="match status" value="1"/>
</dbReference>
<sequence>MNLRPAQEEYGAYYHQYVRLVPDGNIRDILAELLDHTSAYLSDIPEAQGNFRYAPGKWSLKEVIGHINDNERIMGYRLLRIARGDQTPLAGYDQDEFMKGVNFGSSSLADLIDDYIAVRRATLTLLRGLSEEAWTRSGSANNNVLSARSLAYIIAGHEIHHLNIVKERYLVIK</sequence>